<reference evidence="7 8" key="1">
    <citation type="journal article" date="2019" name="Int. J. Syst. Evol. Microbiol.">
        <title>The Global Catalogue of Microorganisms (GCM) 10K type strain sequencing project: providing services to taxonomists for standard genome sequencing and annotation.</title>
        <authorList>
            <consortium name="The Broad Institute Genomics Platform"/>
            <consortium name="The Broad Institute Genome Sequencing Center for Infectious Disease"/>
            <person name="Wu L."/>
            <person name="Ma J."/>
        </authorList>
    </citation>
    <scope>NUCLEOTIDE SEQUENCE [LARGE SCALE GENOMIC DNA]</scope>
    <source>
        <strain evidence="7 8">JCM 11445</strain>
    </source>
</reference>
<name>A0ABN1S4B3_9ACTN</name>
<evidence type="ECO:0000313" key="8">
    <source>
        <dbReference type="Proteomes" id="UP001500033"/>
    </source>
</evidence>
<dbReference type="Gene3D" id="1.10.10.10">
    <property type="entry name" value="Winged helix-like DNA-binding domain superfamily/Winged helix DNA-binding domain"/>
    <property type="match status" value="1"/>
</dbReference>
<keyword evidence="2" id="KW-0805">Transcription regulation</keyword>
<evidence type="ECO:0000256" key="4">
    <source>
        <dbReference type="ARBA" id="ARBA00023163"/>
    </source>
</evidence>
<feature type="domain" description="RNA polymerase sigma factor 70 region 4 type 2" evidence="6">
    <location>
        <begin position="188"/>
        <end position="238"/>
    </location>
</feature>
<sequence length="249" mass="27518">MRQHGITAETAEDTKVSSAASTTPETVNMAMADVALVEALAADGFTGPRWDQFIGHLMEYGWRVLRTWISNGTIFRECARQGRRLTVTPAAMEVLQSDADLRFELAIDTILAAMPKFRNRLADGFWQPARSQLKTYFIGALILEFPNIYRGWEARRFGASVEEPLDLSGLFDVESPQRGPAAIAEDRDEVQRVVGTLPTNVRKIIAMRAAGYTTSDIAGHLSMTTKAVETRLSRARRRFANAQSGPPGS</sequence>
<dbReference type="InterPro" id="IPR036388">
    <property type="entry name" value="WH-like_DNA-bd_sf"/>
</dbReference>
<feature type="region of interest" description="Disordered" evidence="5">
    <location>
        <begin position="1"/>
        <end position="21"/>
    </location>
</feature>
<dbReference type="EMBL" id="BAAAIE010000006">
    <property type="protein sequence ID" value="GAA0972093.1"/>
    <property type="molecule type" value="Genomic_DNA"/>
</dbReference>
<evidence type="ECO:0000256" key="1">
    <source>
        <dbReference type="ARBA" id="ARBA00010641"/>
    </source>
</evidence>
<evidence type="ECO:0000256" key="5">
    <source>
        <dbReference type="SAM" id="MobiDB-lite"/>
    </source>
</evidence>
<protein>
    <recommendedName>
        <fullName evidence="6">RNA polymerase sigma factor 70 region 4 type 2 domain-containing protein</fullName>
    </recommendedName>
</protein>
<accession>A0ABN1S4B3</accession>
<evidence type="ECO:0000313" key="7">
    <source>
        <dbReference type="EMBL" id="GAA0972093.1"/>
    </source>
</evidence>
<comment type="similarity">
    <text evidence="1">Belongs to the sigma-70 factor family. ECF subfamily.</text>
</comment>
<comment type="caution">
    <text evidence="7">The sequence shown here is derived from an EMBL/GenBank/DDBJ whole genome shotgun (WGS) entry which is preliminary data.</text>
</comment>
<keyword evidence="4" id="KW-0804">Transcription</keyword>
<proteinExistence type="inferred from homology"/>
<keyword evidence="8" id="KW-1185">Reference proteome</keyword>
<dbReference type="Proteomes" id="UP001500033">
    <property type="component" value="Unassembled WGS sequence"/>
</dbReference>
<dbReference type="InterPro" id="IPR013249">
    <property type="entry name" value="RNA_pol_sigma70_r4_t2"/>
</dbReference>
<dbReference type="Pfam" id="PF08281">
    <property type="entry name" value="Sigma70_r4_2"/>
    <property type="match status" value="1"/>
</dbReference>
<organism evidence="7 8">
    <name type="scientific">Streptomyces rhizosphaericus</name>
    <dbReference type="NCBI Taxonomy" id="114699"/>
    <lineage>
        <taxon>Bacteria</taxon>
        <taxon>Bacillati</taxon>
        <taxon>Actinomycetota</taxon>
        <taxon>Actinomycetes</taxon>
        <taxon>Kitasatosporales</taxon>
        <taxon>Streptomycetaceae</taxon>
        <taxon>Streptomyces</taxon>
        <taxon>Streptomyces violaceusniger group</taxon>
    </lineage>
</organism>
<evidence type="ECO:0000259" key="6">
    <source>
        <dbReference type="Pfam" id="PF08281"/>
    </source>
</evidence>
<evidence type="ECO:0000256" key="2">
    <source>
        <dbReference type="ARBA" id="ARBA00023015"/>
    </source>
</evidence>
<gene>
    <name evidence="7" type="ORF">GCM10009576_015440</name>
</gene>
<dbReference type="InterPro" id="IPR013324">
    <property type="entry name" value="RNA_pol_sigma_r3/r4-like"/>
</dbReference>
<evidence type="ECO:0000256" key="3">
    <source>
        <dbReference type="ARBA" id="ARBA00023082"/>
    </source>
</evidence>
<dbReference type="SUPFAM" id="SSF88659">
    <property type="entry name" value="Sigma3 and sigma4 domains of RNA polymerase sigma factors"/>
    <property type="match status" value="1"/>
</dbReference>
<keyword evidence="3" id="KW-0731">Sigma factor</keyword>